<feature type="region of interest" description="Disordered" evidence="1">
    <location>
        <begin position="153"/>
        <end position="189"/>
    </location>
</feature>
<accession>K0T6F6</accession>
<dbReference type="EMBL" id="AGNL01004682">
    <property type="protein sequence ID" value="EJK73215.1"/>
    <property type="molecule type" value="Genomic_DNA"/>
</dbReference>
<feature type="non-terminal residue" evidence="2">
    <location>
        <position position="1"/>
    </location>
</feature>
<evidence type="ECO:0000313" key="2">
    <source>
        <dbReference type="EMBL" id="EJK73215.1"/>
    </source>
</evidence>
<name>K0T6F6_THAOC</name>
<reference evidence="2 3" key="1">
    <citation type="journal article" date="2012" name="Genome Biol.">
        <title>Genome and low-iron response of an oceanic diatom adapted to chronic iron limitation.</title>
        <authorList>
            <person name="Lommer M."/>
            <person name="Specht M."/>
            <person name="Roy A.S."/>
            <person name="Kraemer L."/>
            <person name="Andreson R."/>
            <person name="Gutowska M.A."/>
            <person name="Wolf J."/>
            <person name="Bergner S.V."/>
            <person name="Schilhabel M.B."/>
            <person name="Klostermeier U.C."/>
            <person name="Beiko R.G."/>
            <person name="Rosenstiel P."/>
            <person name="Hippler M."/>
            <person name="Laroche J."/>
        </authorList>
    </citation>
    <scope>NUCLEOTIDE SEQUENCE [LARGE SCALE GENOMIC DNA]</scope>
    <source>
        <strain evidence="2 3">CCMP1005</strain>
    </source>
</reference>
<keyword evidence="3" id="KW-1185">Reference proteome</keyword>
<comment type="caution">
    <text evidence="2">The sequence shown here is derived from an EMBL/GenBank/DDBJ whole genome shotgun (WGS) entry which is preliminary data.</text>
</comment>
<dbReference type="Proteomes" id="UP000266841">
    <property type="component" value="Unassembled WGS sequence"/>
</dbReference>
<evidence type="ECO:0000256" key="1">
    <source>
        <dbReference type="SAM" id="MobiDB-lite"/>
    </source>
</evidence>
<feature type="region of interest" description="Disordered" evidence="1">
    <location>
        <begin position="72"/>
        <end position="101"/>
    </location>
</feature>
<organism evidence="2 3">
    <name type="scientific">Thalassiosira oceanica</name>
    <name type="common">Marine diatom</name>
    <dbReference type="NCBI Taxonomy" id="159749"/>
    <lineage>
        <taxon>Eukaryota</taxon>
        <taxon>Sar</taxon>
        <taxon>Stramenopiles</taxon>
        <taxon>Ochrophyta</taxon>
        <taxon>Bacillariophyta</taxon>
        <taxon>Coscinodiscophyceae</taxon>
        <taxon>Thalassiosirophycidae</taxon>
        <taxon>Thalassiosirales</taxon>
        <taxon>Thalassiosiraceae</taxon>
        <taxon>Thalassiosira</taxon>
    </lineage>
</organism>
<evidence type="ECO:0000313" key="3">
    <source>
        <dbReference type="Proteomes" id="UP000266841"/>
    </source>
</evidence>
<gene>
    <name evidence="2" type="ORF">THAOC_05172</name>
</gene>
<proteinExistence type="predicted"/>
<protein>
    <submittedName>
        <fullName evidence="2">Uncharacterized protein</fullName>
    </submittedName>
</protein>
<sequence length="189" mass="19966">LLSRHGFVSSIQVAGAIPVPVKRPTWSAVADLQLSRPSAIQASAAEWRLAGDGVDFAAGVRAAVRWPTMRMRRTGSKGKDGGYQHGRRVPTRRQSSAAFSSRNWGGHHCSSSLLDYRLLCCAAGCLPAGLEEAGSITALPAYAYAWEHGQTGGPGHVPRARTGQPRGLASSRGSGFGWPSRHSHESVAG</sequence>
<feature type="compositionally biased region" description="Polar residues" evidence="1">
    <location>
        <begin position="92"/>
        <end position="101"/>
    </location>
</feature>
<dbReference type="AlphaFoldDB" id="K0T6F6"/>